<dbReference type="Gene3D" id="2.60.40.790">
    <property type="match status" value="1"/>
</dbReference>
<name>L1LE85_THEEQ</name>
<dbReference type="RefSeq" id="XP_004833046.1">
    <property type="nucleotide sequence ID" value="XM_004832989.1"/>
</dbReference>
<dbReference type="Proteomes" id="UP000031512">
    <property type="component" value="Unassembled WGS sequence"/>
</dbReference>
<sequence length="161" mass="18062">MVVLLKLPSAKAFGSRIAHAPLIQCTTTYKWEQGYDDVTLYLPIPSSVTKDSIEVTIKPTSLKVLVDSLYDMEGQLSGTVDSGSSFWTMEDDSINIYLSKSNPGIVWKCIFEGDGELSVVSEQDEKKKLLLERFQKDYPHFDFSGAELNGNVPDPKNFMRK</sequence>
<feature type="domain" description="CS" evidence="1">
    <location>
        <begin position="24"/>
        <end position="111"/>
    </location>
</feature>
<organism evidence="2 3">
    <name type="scientific">Theileria equi strain WA</name>
    <dbReference type="NCBI Taxonomy" id="1537102"/>
    <lineage>
        <taxon>Eukaryota</taxon>
        <taxon>Sar</taxon>
        <taxon>Alveolata</taxon>
        <taxon>Apicomplexa</taxon>
        <taxon>Aconoidasida</taxon>
        <taxon>Piroplasmida</taxon>
        <taxon>Theileriidae</taxon>
        <taxon>Theileria</taxon>
    </lineage>
</organism>
<dbReference type="GO" id="GO:0051082">
    <property type="term" value="F:unfolded protein binding"/>
    <property type="evidence" value="ECO:0007669"/>
    <property type="project" value="TreeGrafter"/>
</dbReference>
<proteinExistence type="predicted"/>
<dbReference type="InterPro" id="IPR037898">
    <property type="entry name" value="NudC_fam"/>
</dbReference>
<dbReference type="eggNOG" id="KOG2265">
    <property type="taxonomic scope" value="Eukaryota"/>
</dbReference>
<accession>L1LE85</accession>
<dbReference type="EMBL" id="ACOU01000002">
    <property type="protein sequence ID" value="EKX73594.1"/>
    <property type="molecule type" value="Genomic_DNA"/>
</dbReference>
<protein>
    <recommendedName>
        <fullName evidence="1">CS domain-containing protein</fullName>
    </recommendedName>
</protein>
<dbReference type="CDD" id="cd06467">
    <property type="entry name" value="p23_NUDC_like"/>
    <property type="match status" value="1"/>
</dbReference>
<comment type="caution">
    <text evidence="2">The sequence shown here is derived from an EMBL/GenBank/DDBJ whole genome shotgun (WGS) entry which is preliminary data.</text>
</comment>
<reference evidence="2 3" key="1">
    <citation type="journal article" date="2012" name="BMC Genomics">
        <title>Comparative genomic analysis and phylogenetic position of Theileria equi.</title>
        <authorList>
            <person name="Kappmeyer L.S."/>
            <person name="Thiagarajan M."/>
            <person name="Herndon D.R."/>
            <person name="Ramsay J.D."/>
            <person name="Caler E."/>
            <person name="Djikeng A."/>
            <person name="Gillespie J.J."/>
            <person name="Lau A.O."/>
            <person name="Roalson E.H."/>
            <person name="Silva J.C."/>
            <person name="Silva M.G."/>
            <person name="Suarez C.E."/>
            <person name="Ueti M.W."/>
            <person name="Nene V.M."/>
            <person name="Mealey R.H."/>
            <person name="Knowles D.P."/>
            <person name="Brayton K.A."/>
        </authorList>
    </citation>
    <scope>NUCLEOTIDE SEQUENCE [LARGE SCALE GENOMIC DNA]</scope>
    <source>
        <strain evidence="2 3">WA</strain>
    </source>
</reference>
<dbReference type="Pfam" id="PF04969">
    <property type="entry name" value="CS"/>
    <property type="match status" value="1"/>
</dbReference>
<dbReference type="GO" id="GO:0006457">
    <property type="term" value="P:protein folding"/>
    <property type="evidence" value="ECO:0007669"/>
    <property type="project" value="TreeGrafter"/>
</dbReference>
<evidence type="ECO:0000313" key="3">
    <source>
        <dbReference type="Proteomes" id="UP000031512"/>
    </source>
</evidence>
<gene>
    <name evidence="2" type="ORF">BEWA_036300</name>
</gene>
<dbReference type="KEGG" id="beq:BEWA_036300"/>
<evidence type="ECO:0000313" key="2">
    <source>
        <dbReference type="EMBL" id="EKX73594.1"/>
    </source>
</evidence>
<dbReference type="InterPro" id="IPR008978">
    <property type="entry name" value="HSP20-like_chaperone"/>
</dbReference>
<dbReference type="VEuPathDB" id="PiroplasmaDB:BEWA_036300"/>
<dbReference type="OrthoDB" id="515366at2759"/>
<dbReference type="AlphaFoldDB" id="L1LE85"/>
<dbReference type="STRING" id="1537102.L1LE85"/>
<dbReference type="PROSITE" id="PS51203">
    <property type="entry name" value="CS"/>
    <property type="match status" value="1"/>
</dbReference>
<dbReference type="PANTHER" id="PTHR12356:SF18">
    <property type="entry name" value="NUDC DOMAIN-CONTAINING PROTEIN 2"/>
    <property type="match status" value="1"/>
</dbReference>
<evidence type="ECO:0000259" key="1">
    <source>
        <dbReference type="PROSITE" id="PS51203"/>
    </source>
</evidence>
<dbReference type="PANTHER" id="PTHR12356">
    <property type="entry name" value="NUCLEAR MOVEMENT PROTEIN NUDC"/>
    <property type="match status" value="1"/>
</dbReference>
<dbReference type="InterPro" id="IPR007052">
    <property type="entry name" value="CS_dom"/>
</dbReference>
<dbReference type="GeneID" id="15806517"/>
<keyword evidence="3" id="KW-1185">Reference proteome</keyword>
<dbReference type="SUPFAM" id="SSF49764">
    <property type="entry name" value="HSP20-like chaperones"/>
    <property type="match status" value="1"/>
</dbReference>
<dbReference type="GO" id="GO:0005737">
    <property type="term" value="C:cytoplasm"/>
    <property type="evidence" value="ECO:0007669"/>
    <property type="project" value="TreeGrafter"/>
</dbReference>